<dbReference type="PROSITE" id="PS51752">
    <property type="entry name" value="JACALIN_LECTIN"/>
    <property type="match status" value="1"/>
</dbReference>
<dbReference type="Proteomes" id="UP000504632">
    <property type="component" value="Chromosome 12"/>
</dbReference>
<dbReference type="GO" id="GO:0030246">
    <property type="term" value="F:carbohydrate binding"/>
    <property type="evidence" value="ECO:0007669"/>
    <property type="project" value="UniProtKB-KW"/>
</dbReference>
<dbReference type="InterPro" id="IPR001229">
    <property type="entry name" value="Jacalin-like_lectin_dom"/>
</dbReference>
<protein>
    <submittedName>
        <fullName evidence="5">Zymogen granule membrane protein 16-like</fullName>
    </submittedName>
</protein>
<dbReference type="Pfam" id="PF01419">
    <property type="entry name" value="Jacalin"/>
    <property type="match status" value="1"/>
</dbReference>
<keyword evidence="1" id="KW-0732">Signal</keyword>
<evidence type="ECO:0000259" key="3">
    <source>
        <dbReference type="PROSITE" id="PS51752"/>
    </source>
</evidence>
<feature type="domain" description="Jacalin-type lectin" evidence="3">
    <location>
        <begin position="31"/>
        <end position="167"/>
    </location>
</feature>
<dbReference type="GeneID" id="115824795"/>
<evidence type="ECO:0000256" key="1">
    <source>
        <dbReference type="ARBA" id="ARBA00022729"/>
    </source>
</evidence>
<dbReference type="InterPro" id="IPR052321">
    <property type="entry name" value="PolyBind_ProtTraffic"/>
</dbReference>
<name>A0A6J2WL90_CHACN</name>
<dbReference type="InParanoid" id="A0A6J2WL90"/>
<dbReference type="RefSeq" id="XP_030644407.1">
    <property type="nucleotide sequence ID" value="XM_030788547.1"/>
</dbReference>
<gene>
    <name evidence="5" type="primary">LOC115824795</name>
</gene>
<dbReference type="PANTHER" id="PTHR33589">
    <property type="entry name" value="OS11G0524900 PROTEIN"/>
    <property type="match status" value="1"/>
</dbReference>
<dbReference type="AlphaFoldDB" id="A0A6J2WL90"/>
<organism evidence="4 5">
    <name type="scientific">Chanos chanos</name>
    <name type="common">Milkfish</name>
    <name type="synonym">Mugil chanos</name>
    <dbReference type="NCBI Taxonomy" id="29144"/>
    <lineage>
        <taxon>Eukaryota</taxon>
        <taxon>Metazoa</taxon>
        <taxon>Chordata</taxon>
        <taxon>Craniata</taxon>
        <taxon>Vertebrata</taxon>
        <taxon>Euteleostomi</taxon>
        <taxon>Actinopterygii</taxon>
        <taxon>Neopterygii</taxon>
        <taxon>Teleostei</taxon>
        <taxon>Ostariophysi</taxon>
        <taxon>Gonorynchiformes</taxon>
        <taxon>Chanidae</taxon>
        <taxon>Chanos</taxon>
    </lineage>
</organism>
<keyword evidence="4" id="KW-1185">Reference proteome</keyword>
<evidence type="ECO:0000256" key="2">
    <source>
        <dbReference type="ARBA" id="ARBA00022734"/>
    </source>
</evidence>
<evidence type="ECO:0000313" key="4">
    <source>
        <dbReference type="Proteomes" id="UP000504632"/>
    </source>
</evidence>
<reference evidence="5" key="1">
    <citation type="submission" date="2025-08" db="UniProtKB">
        <authorList>
            <consortium name="RefSeq"/>
        </authorList>
    </citation>
    <scope>IDENTIFICATION</scope>
</reference>
<dbReference type="SUPFAM" id="SSF51101">
    <property type="entry name" value="Mannose-binding lectins"/>
    <property type="match status" value="1"/>
</dbReference>
<dbReference type="PANTHER" id="PTHR33589:SF3">
    <property type="entry name" value="ZYMOGEN GRANULE MEMBRANE PROTEIN 16-LIKE"/>
    <property type="match status" value="1"/>
</dbReference>
<accession>A0A6J2WL90</accession>
<keyword evidence="2" id="KW-0430">Lectin</keyword>
<sequence>MALLHLITVKIRCYSQVQRKLRIMSDHSDTYSYSTAVGRGLGNAFATSGEGRITALRVWELTNNYITGFQLKYDYYWHPIVGRNVSNMVEMTLFEGETFVQVSGKYNPSNYISQLLFVTNRGRSLVAGQPTGFSFNHYPAHSVEELRLLSGRADNNGITALGAHWGTLDRNETDS</sequence>
<dbReference type="InterPro" id="IPR036404">
    <property type="entry name" value="Jacalin-like_lectin_dom_sf"/>
</dbReference>
<proteinExistence type="predicted"/>
<dbReference type="Gene3D" id="2.100.10.30">
    <property type="entry name" value="Jacalin-like lectin domain"/>
    <property type="match status" value="1"/>
</dbReference>
<dbReference type="OrthoDB" id="2415936at2759"/>
<dbReference type="SMART" id="SM00915">
    <property type="entry name" value="Jacalin"/>
    <property type="match status" value="1"/>
</dbReference>
<evidence type="ECO:0000313" key="5">
    <source>
        <dbReference type="RefSeq" id="XP_030644407.1"/>
    </source>
</evidence>